<name>A0A4U5QD48_POPAL</name>
<evidence type="ECO:0000313" key="1">
    <source>
        <dbReference type="EMBL" id="TKS08400.1"/>
    </source>
</evidence>
<dbReference type="AlphaFoldDB" id="A0A4U5QD48"/>
<accession>A0A4U5QD48</accession>
<reference evidence="1" key="1">
    <citation type="submission" date="2018-10" db="EMBL/GenBank/DDBJ databases">
        <title>Population genomic analysis revealed the cold adaptation of white poplar.</title>
        <authorList>
            <person name="Liu Y.-J."/>
        </authorList>
    </citation>
    <scope>NUCLEOTIDE SEQUENCE [LARGE SCALE GENOMIC DNA]</scope>
    <source>
        <strain evidence="1">PAL-ZL1</strain>
    </source>
</reference>
<dbReference type="EMBL" id="RCHU01000301">
    <property type="protein sequence ID" value="TKS08400.1"/>
    <property type="molecule type" value="Genomic_DNA"/>
</dbReference>
<organism evidence="1">
    <name type="scientific">Populus alba</name>
    <name type="common">White poplar</name>
    <dbReference type="NCBI Taxonomy" id="43335"/>
    <lineage>
        <taxon>Eukaryota</taxon>
        <taxon>Viridiplantae</taxon>
        <taxon>Streptophyta</taxon>
        <taxon>Embryophyta</taxon>
        <taxon>Tracheophyta</taxon>
        <taxon>Spermatophyta</taxon>
        <taxon>Magnoliopsida</taxon>
        <taxon>eudicotyledons</taxon>
        <taxon>Gunneridae</taxon>
        <taxon>Pentapetalae</taxon>
        <taxon>rosids</taxon>
        <taxon>fabids</taxon>
        <taxon>Malpighiales</taxon>
        <taxon>Salicaceae</taxon>
        <taxon>Saliceae</taxon>
        <taxon>Populus</taxon>
    </lineage>
</organism>
<proteinExistence type="predicted"/>
<protein>
    <submittedName>
        <fullName evidence="1">Uncharacterized protein</fullName>
    </submittedName>
</protein>
<comment type="caution">
    <text evidence="1">The sequence shown here is derived from an EMBL/GenBank/DDBJ whole genome shotgun (WGS) entry which is preliminary data.</text>
</comment>
<gene>
    <name evidence="1" type="ORF">D5086_0000104220</name>
</gene>
<sequence length="168" mass="18306">MVWRWWKVVWEAAGRRNDDDSRLWRDYLFFSSSVQSPRSQFFSSLSVLSYFSSPSLVLLAVGNANEVQASVSLYFSSSQFSASSSIFWTMMVLSGVTGRNGGGDGGGYVDHSRLVLPLLSPVVEERFTIPCTSTGHGGRGMGLLPFVMVGRHGSPVFSINEGMGCVSS</sequence>